<feature type="transmembrane region" description="Helical" evidence="7">
    <location>
        <begin position="98"/>
        <end position="121"/>
    </location>
</feature>
<feature type="signal peptide" evidence="8">
    <location>
        <begin position="1"/>
        <end position="28"/>
    </location>
</feature>
<keyword evidence="1 6" id="KW-0645">Protease</keyword>
<protein>
    <submittedName>
        <fullName evidence="11">M48 family metallopeptidase</fullName>
    </submittedName>
</protein>
<feature type="transmembrane region" description="Helical" evidence="7">
    <location>
        <begin position="286"/>
        <end position="304"/>
    </location>
</feature>
<evidence type="ECO:0000259" key="9">
    <source>
        <dbReference type="Pfam" id="PF01435"/>
    </source>
</evidence>
<evidence type="ECO:0000256" key="2">
    <source>
        <dbReference type="ARBA" id="ARBA00022723"/>
    </source>
</evidence>
<keyword evidence="8" id="KW-0732">Signal</keyword>
<organism evidence="11 12">
    <name type="scientific">Novosphingobium cyanobacteriorum</name>
    <dbReference type="NCBI Taxonomy" id="3024215"/>
    <lineage>
        <taxon>Bacteria</taxon>
        <taxon>Pseudomonadati</taxon>
        <taxon>Pseudomonadota</taxon>
        <taxon>Alphaproteobacteria</taxon>
        <taxon>Sphingomonadales</taxon>
        <taxon>Sphingomonadaceae</taxon>
        <taxon>Novosphingobium</taxon>
    </lineage>
</organism>
<evidence type="ECO:0000256" key="5">
    <source>
        <dbReference type="ARBA" id="ARBA00023049"/>
    </source>
</evidence>
<evidence type="ECO:0000256" key="8">
    <source>
        <dbReference type="SAM" id="SignalP"/>
    </source>
</evidence>
<dbReference type="EMBL" id="JAROCY010000005">
    <property type="protein sequence ID" value="MDF8332828.1"/>
    <property type="molecule type" value="Genomic_DNA"/>
</dbReference>
<comment type="similarity">
    <text evidence="6">Belongs to the peptidase M48 family.</text>
</comment>
<evidence type="ECO:0000313" key="11">
    <source>
        <dbReference type="EMBL" id="MDF8332828.1"/>
    </source>
</evidence>
<dbReference type="CDD" id="cd07343">
    <property type="entry name" value="M48A_Zmpste24p_like"/>
    <property type="match status" value="1"/>
</dbReference>
<comment type="caution">
    <text evidence="11">The sequence shown here is derived from an EMBL/GenBank/DDBJ whole genome shotgun (WGS) entry which is preliminary data.</text>
</comment>
<dbReference type="Pfam" id="PF16491">
    <property type="entry name" value="Peptidase_M48_N"/>
    <property type="match status" value="1"/>
</dbReference>
<feature type="transmembrane region" description="Helical" evidence="7">
    <location>
        <begin position="147"/>
        <end position="167"/>
    </location>
</feature>
<feature type="domain" description="Peptidase M48" evidence="9">
    <location>
        <begin position="210"/>
        <end position="411"/>
    </location>
</feature>
<evidence type="ECO:0000313" key="12">
    <source>
        <dbReference type="Proteomes" id="UP001222770"/>
    </source>
</evidence>
<keyword evidence="7" id="KW-0812">Transmembrane</keyword>
<feature type="transmembrane region" description="Helical" evidence="7">
    <location>
        <begin position="324"/>
        <end position="344"/>
    </location>
</feature>
<feature type="domain" description="CAAX prenyl protease 1 N-terminal" evidence="10">
    <location>
        <begin position="54"/>
        <end position="203"/>
    </location>
</feature>
<proteinExistence type="inferred from homology"/>
<keyword evidence="3 6" id="KW-0378">Hydrolase</keyword>
<evidence type="ECO:0000256" key="3">
    <source>
        <dbReference type="ARBA" id="ARBA00022801"/>
    </source>
</evidence>
<keyword evidence="5 6" id="KW-0482">Metalloprotease</keyword>
<dbReference type="Proteomes" id="UP001222770">
    <property type="component" value="Unassembled WGS sequence"/>
</dbReference>
<evidence type="ECO:0000256" key="1">
    <source>
        <dbReference type="ARBA" id="ARBA00022670"/>
    </source>
</evidence>
<accession>A0ABT6CH70</accession>
<dbReference type="RefSeq" id="WP_277276033.1">
    <property type="nucleotide sequence ID" value="NZ_JAROCY010000005.1"/>
</dbReference>
<dbReference type="PROSITE" id="PS51257">
    <property type="entry name" value="PROKAR_LIPOPROTEIN"/>
    <property type="match status" value="1"/>
</dbReference>
<dbReference type="Pfam" id="PF01435">
    <property type="entry name" value="Peptidase_M48"/>
    <property type="match status" value="1"/>
</dbReference>
<name>A0ABT6CH70_9SPHN</name>
<dbReference type="PANTHER" id="PTHR10120">
    <property type="entry name" value="CAAX PRENYL PROTEASE 1"/>
    <property type="match status" value="1"/>
</dbReference>
<feature type="transmembrane region" description="Helical" evidence="7">
    <location>
        <begin position="174"/>
        <end position="197"/>
    </location>
</feature>
<reference evidence="11 12" key="1">
    <citation type="submission" date="2023-03" db="EMBL/GenBank/DDBJ databases">
        <title>Novosphingobium cyanobacteriorum sp. nov., isolated from a eutrophic reservoir during the Microcystis bloom period.</title>
        <authorList>
            <person name="Kang M."/>
            <person name="Le V."/>
            <person name="Ko S.-R."/>
            <person name="Lee S.-A."/>
            <person name="Ahn C.-Y."/>
        </authorList>
    </citation>
    <scope>NUCLEOTIDE SEQUENCE [LARGE SCALE GENOMIC DNA]</scope>
    <source>
        <strain evidence="11 12">HBC54</strain>
    </source>
</reference>
<keyword evidence="12" id="KW-1185">Reference proteome</keyword>
<sequence>MIRMMQRLAVAAALLGSVGLGCAGLAHAAPFDVEHATQAYLNTLQGAARARSDAYFDGGIWVEYIGGLVTVLACWVMVRLRLLAGLRTRMERSGWRPWIVTLACAALFLLVSSLIMFPWSIWADYVREKNYGLMNQTFGEWLGDQGIALALTMVFGSLMLLAIMAVIRRAPRRWWLLGTGVVTGAMALMLLLFPVFVAPMFNTYRELPAGPVRDRIVAMAQARGVPSAHIYLVDASRQSDRISANVSGIGPTVRISLNDNLLKRGTVPQVAAVMGHEMGHYVLRHLWWTLGALALLTAVMLWMASRVMPALVVWGGRRWALRDIADPAAIPVLIGVYAALSLLASPLTNAIVRIQESEADVFGLDVAREPDGFASIAMELSQYRKIDPPAWEEALFYDHPSGATRVRMAMQWKKDHVANAVEVVPPPMAAKGPGKD</sequence>
<evidence type="ECO:0000256" key="7">
    <source>
        <dbReference type="SAM" id="Phobius"/>
    </source>
</evidence>
<evidence type="ECO:0000256" key="6">
    <source>
        <dbReference type="RuleBase" id="RU003983"/>
    </source>
</evidence>
<feature type="chain" id="PRO_5046822789" evidence="8">
    <location>
        <begin position="29"/>
        <end position="436"/>
    </location>
</feature>
<dbReference type="InterPro" id="IPR027057">
    <property type="entry name" value="CAXX_Prtase_1"/>
</dbReference>
<feature type="transmembrane region" description="Helical" evidence="7">
    <location>
        <begin position="60"/>
        <end position="78"/>
    </location>
</feature>
<keyword evidence="4 6" id="KW-0862">Zinc</keyword>
<dbReference type="InterPro" id="IPR032456">
    <property type="entry name" value="Peptidase_M48_N"/>
</dbReference>
<evidence type="ECO:0000259" key="10">
    <source>
        <dbReference type="Pfam" id="PF16491"/>
    </source>
</evidence>
<keyword evidence="7" id="KW-0472">Membrane</keyword>
<evidence type="ECO:0000256" key="4">
    <source>
        <dbReference type="ARBA" id="ARBA00022833"/>
    </source>
</evidence>
<keyword evidence="7" id="KW-1133">Transmembrane helix</keyword>
<dbReference type="Gene3D" id="3.30.2010.10">
    <property type="entry name" value="Metalloproteases ('zincins'), catalytic domain"/>
    <property type="match status" value="1"/>
</dbReference>
<keyword evidence="2" id="KW-0479">Metal-binding</keyword>
<dbReference type="InterPro" id="IPR001915">
    <property type="entry name" value="Peptidase_M48"/>
</dbReference>
<comment type="cofactor">
    <cofactor evidence="6">
        <name>Zn(2+)</name>
        <dbReference type="ChEBI" id="CHEBI:29105"/>
    </cofactor>
    <text evidence="6">Binds 1 zinc ion per subunit.</text>
</comment>
<gene>
    <name evidence="11" type="ORF">POM99_06430</name>
</gene>